<dbReference type="eggNOG" id="COG3336">
    <property type="taxonomic scope" value="Bacteria"/>
</dbReference>
<feature type="transmembrane region" description="Helical" evidence="6">
    <location>
        <begin position="202"/>
        <end position="225"/>
    </location>
</feature>
<reference evidence="7 8" key="1">
    <citation type="submission" date="2009-10" db="EMBL/GenBank/DDBJ databases">
        <title>Complete sequence of Halothiobacillus neapolitanus c2.</title>
        <authorList>
            <consortium name="US DOE Joint Genome Institute"/>
            <person name="Lucas S."/>
            <person name="Copeland A."/>
            <person name="Lapidus A."/>
            <person name="Glavina del Rio T."/>
            <person name="Tice H."/>
            <person name="Bruce D."/>
            <person name="Goodwin L."/>
            <person name="Pitluck S."/>
            <person name="Davenport K."/>
            <person name="Brettin T."/>
            <person name="Detter J.C."/>
            <person name="Han C."/>
            <person name="Tapia R."/>
            <person name="Larimer F."/>
            <person name="Land M."/>
            <person name="Hauser L."/>
            <person name="Kyrpides N."/>
            <person name="Mikhailova N."/>
            <person name="Kerfeld C."/>
            <person name="Cannon G."/>
            <person name="Heinhort S."/>
        </authorList>
    </citation>
    <scope>NUCLEOTIDE SEQUENCE [LARGE SCALE GENOMIC DNA]</scope>
    <source>
        <strain evidence="8">ATCC 23641 / c2</strain>
    </source>
</reference>
<evidence type="ECO:0000256" key="5">
    <source>
        <dbReference type="ARBA" id="ARBA00023136"/>
    </source>
</evidence>
<dbReference type="HOGENOM" id="CLU_054944_0_0_6"/>
<comment type="subcellular location">
    <subcellularLocation>
        <location evidence="1">Cell membrane</location>
        <topology evidence="1">Multi-pass membrane protein</topology>
    </subcellularLocation>
</comment>
<evidence type="ECO:0000256" key="6">
    <source>
        <dbReference type="SAM" id="Phobius"/>
    </source>
</evidence>
<dbReference type="RefSeq" id="WP_012825241.1">
    <property type="nucleotide sequence ID" value="NC_013422.1"/>
</dbReference>
<dbReference type="EMBL" id="CP001801">
    <property type="protein sequence ID" value="ACX97210.1"/>
    <property type="molecule type" value="Genomic_DNA"/>
</dbReference>
<feature type="transmembrane region" description="Helical" evidence="6">
    <location>
        <begin position="172"/>
        <end position="190"/>
    </location>
</feature>
<keyword evidence="8" id="KW-1185">Reference proteome</keyword>
<name>D0KXM2_HALNC</name>
<dbReference type="KEGG" id="hna:Hneap_2401"/>
<feature type="transmembrane region" description="Helical" evidence="6">
    <location>
        <begin position="93"/>
        <end position="116"/>
    </location>
</feature>
<feature type="transmembrane region" description="Helical" evidence="6">
    <location>
        <begin position="137"/>
        <end position="160"/>
    </location>
</feature>
<dbReference type="STRING" id="555778.Hneap_2401"/>
<sequence>MTDSPTSALFSSVASAAAFLLPYEFSPTVLGVCLLAAVLYFRGLRRLNRKAGWDTLLFALGLVSIYLVLQTQIDYYGRFSFFMHRTQHLVLHHLGPFLIAVSAPASVLLAGLPQYMIRIMITFRARYPAITWPIRMIQAPFVSGLLFVAIIYFWLIPGIHFDAMLSMPLYNAMNWGMAIDGLMFWWMIFRQPPAGMLETRHYGVRLLVLFLVMFPQILLGAYIALSTTDLYPIYALCGRVLPLNLLQEQALGGLVTWIPAAMMSVLGALVLLVRWSQRSKMDTTPPVVLAPTAQHTPHPMADPYTTT</sequence>
<accession>D0KXM2</accession>
<keyword evidence="5 6" id="KW-0472">Membrane</keyword>
<evidence type="ECO:0000313" key="8">
    <source>
        <dbReference type="Proteomes" id="UP000009102"/>
    </source>
</evidence>
<organism evidence="7 8">
    <name type="scientific">Halothiobacillus neapolitanus (strain ATCC 23641 / DSM 15147 / CIP 104769 / NCIMB 8539 / c2)</name>
    <name type="common">Thiobacillus neapolitanus</name>
    <dbReference type="NCBI Taxonomy" id="555778"/>
    <lineage>
        <taxon>Bacteria</taxon>
        <taxon>Pseudomonadati</taxon>
        <taxon>Pseudomonadota</taxon>
        <taxon>Gammaproteobacteria</taxon>
        <taxon>Chromatiales</taxon>
        <taxon>Halothiobacillaceae</taxon>
        <taxon>Halothiobacillus</taxon>
    </lineage>
</organism>
<dbReference type="InterPro" id="IPR019108">
    <property type="entry name" value="Caa3_assmbl_CtaG-rel"/>
</dbReference>
<evidence type="ECO:0000313" key="7">
    <source>
        <dbReference type="EMBL" id="ACX97210.1"/>
    </source>
</evidence>
<evidence type="ECO:0000256" key="1">
    <source>
        <dbReference type="ARBA" id="ARBA00004651"/>
    </source>
</evidence>
<gene>
    <name evidence="7" type="ordered locus">Hneap_2401</name>
</gene>
<evidence type="ECO:0000256" key="4">
    <source>
        <dbReference type="ARBA" id="ARBA00022989"/>
    </source>
</evidence>
<dbReference type="AlphaFoldDB" id="D0KXM2"/>
<feature type="transmembrane region" description="Helical" evidence="6">
    <location>
        <begin position="53"/>
        <end position="73"/>
    </location>
</feature>
<feature type="transmembrane region" description="Helical" evidence="6">
    <location>
        <begin position="250"/>
        <end position="273"/>
    </location>
</feature>
<dbReference type="Proteomes" id="UP000009102">
    <property type="component" value="Chromosome"/>
</dbReference>
<feature type="transmembrane region" description="Helical" evidence="6">
    <location>
        <begin position="20"/>
        <end position="41"/>
    </location>
</feature>
<keyword evidence="4 6" id="KW-1133">Transmembrane helix</keyword>
<keyword evidence="3 6" id="KW-0812">Transmembrane</keyword>
<protein>
    <submittedName>
        <fullName evidence="7">Cytochrome c oxidase caa3-type, assembly factor CtaG-related protein</fullName>
    </submittedName>
</protein>
<keyword evidence="2" id="KW-1003">Cell membrane</keyword>
<dbReference type="Pfam" id="PF09678">
    <property type="entry name" value="Caa3_CtaG"/>
    <property type="match status" value="1"/>
</dbReference>
<proteinExistence type="predicted"/>
<evidence type="ECO:0000256" key="2">
    <source>
        <dbReference type="ARBA" id="ARBA00022475"/>
    </source>
</evidence>
<evidence type="ECO:0000256" key="3">
    <source>
        <dbReference type="ARBA" id="ARBA00022692"/>
    </source>
</evidence>
<dbReference type="GO" id="GO:0005886">
    <property type="term" value="C:plasma membrane"/>
    <property type="evidence" value="ECO:0007669"/>
    <property type="project" value="UniProtKB-SubCell"/>
</dbReference>